<dbReference type="Proteomes" id="UP000009097">
    <property type="component" value="Chromosome 14"/>
</dbReference>
<dbReference type="KEGG" id="fox:FOXG_21483"/>
<organism evidence="1 2">
    <name type="scientific">Fusarium oxysporum f. sp. lycopersici (strain 4287 / CBS 123668 / FGSC 9935 / NRRL 34936)</name>
    <name type="common">Fusarium vascular wilt of tomato</name>
    <dbReference type="NCBI Taxonomy" id="426428"/>
    <lineage>
        <taxon>Eukaryota</taxon>
        <taxon>Fungi</taxon>
        <taxon>Dikarya</taxon>
        <taxon>Ascomycota</taxon>
        <taxon>Pezizomycotina</taxon>
        <taxon>Sordariomycetes</taxon>
        <taxon>Hypocreomycetidae</taxon>
        <taxon>Hypocreales</taxon>
        <taxon>Nectriaceae</taxon>
        <taxon>Fusarium</taxon>
        <taxon>Fusarium oxysporum species complex</taxon>
    </lineage>
</organism>
<dbReference type="RefSeq" id="XP_018253832.1">
    <property type="nucleotide sequence ID" value="XM_018401823.1"/>
</dbReference>
<protein>
    <submittedName>
        <fullName evidence="1">Uncharacterized protein</fullName>
    </submittedName>
</protein>
<dbReference type="EMBL" id="DS231717">
    <property type="protein sequence ID" value="KNB15787.1"/>
    <property type="molecule type" value="Genomic_DNA"/>
</dbReference>
<reference evidence="1 2" key="1">
    <citation type="journal article" date="2010" name="Nature">
        <title>Comparative genomics reveals mobile pathogenicity chromosomes in Fusarium.</title>
        <authorList>
            <person name="Ma L.J."/>
            <person name="van der Does H.C."/>
            <person name="Borkovich K.A."/>
            <person name="Coleman J.J."/>
            <person name="Daboussi M.J."/>
            <person name="Di Pietro A."/>
            <person name="Dufresne M."/>
            <person name="Freitag M."/>
            <person name="Grabherr M."/>
            <person name="Henrissat B."/>
            <person name="Houterman P.M."/>
            <person name="Kang S."/>
            <person name="Shim W.B."/>
            <person name="Woloshuk C."/>
            <person name="Xie X."/>
            <person name="Xu J.R."/>
            <person name="Antoniw J."/>
            <person name="Baker S.E."/>
            <person name="Bluhm B.H."/>
            <person name="Breakspear A."/>
            <person name="Brown D.W."/>
            <person name="Butchko R.A."/>
            <person name="Chapman S."/>
            <person name="Coulson R."/>
            <person name="Coutinho P.M."/>
            <person name="Danchin E.G."/>
            <person name="Diener A."/>
            <person name="Gale L.R."/>
            <person name="Gardiner D.M."/>
            <person name="Goff S."/>
            <person name="Hammond-Kosack K.E."/>
            <person name="Hilburn K."/>
            <person name="Hua-Van A."/>
            <person name="Jonkers W."/>
            <person name="Kazan K."/>
            <person name="Kodira C.D."/>
            <person name="Koehrsen M."/>
            <person name="Kumar L."/>
            <person name="Lee Y.H."/>
            <person name="Li L."/>
            <person name="Manners J.M."/>
            <person name="Miranda-Saavedra D."/>
            <person name="Mukherjee M."/>
            <person name="Park G."/>
            <person name="Park J."/>
            <person name="Park S.Y."/>
            <person name="Proctor R.H."/>
            <person name="Regev A."/>
            <person name="Ruiz-Roldan M.C."/>
            <person name="Sain D."/>
            <person name="Sakthikumar S."/>
            <person name="Sykes S."/>
            <person name="Schwartz D.C."/>
            <person name="Turgeon B.G."/>
            <person name="Wapinski I."/>
            <person name="Yoder O."/>
            <person name="Young S."/>
            <person name="Zeng Q."/>
            <person name="Zhou S."/>
            <person name="Galagan J."/>
            <person name="Cuomo C.A."/>
            <person name="Kistler H.C."/>
            <person name="Rep M."/>
        </authorList>
    </citation>
    <scope>NUCLEOTIDE SEQUENCE [LARGE SCALE GENOMIC DNA]</scope>
    <source>
        <strain evidence="2">4287 / CBS 123668 / FGSC 9935 / NRRL 34936</strain>
    </source>
</reference>
<evidence type="ECO:0000313" key="2">
    <source>
        <dbReference type="Proteomes" id="UP000009097"/>
    </source>
</evidence>
<sequence>MVSSNLFDLNAFSSHMADLGEKSCERFESYPYPSMKDKNESTLSVFAAESVPHGCDQDNVREGIISNNLSEKMELTLRSVGHFVVCDFV</sequence>
<dbReference type="AlphaFoldDB" id="A0A0J9WTC4"/>
<accession>A0A0J9WTC4</accession>
<gene>
    <name evidence="1" type="ORF">FOXG_21483</name>
</gene>
<name>A0A0J9WTC4_FUSO4</name>
<proteinExistence type="predicted"/>
<dbReference type="VEuPathDB" id="FungiDB:FOXG_21483"/>
<evidence type="ECO:0000313" key="1">
    <source>
        <dbReference type="EMBL" id="KNB15787.1"/>
    </source>
</evidence>
<dbReference type="GeneID" id="28962189"/>